<protein>
    <submittedName>
        <fullName evidence="4">Insulinase family protein</fullName>
    </submittedName>
</protein>
<proteinExistence type="inferred from homology"/>
<dbReference type="GO" id="GO:0046872">
    <property type="term" value="F:metal ion binding"/>
    <property type="evidence" value="ECO:0007669"/>
    <property type="project" value="InterPro"/>
</dbReference>
<dbReference type="InterPro" id="IPR007863">
    <property type="entry name" value="Peptidase_M16_C"/>
</dbReference>
<feature type="domain" description="Peptidase M16 N-terminal" evidence="2">
    <location>
        <begin position="11"/>
        <end position="155"/>
    </location>
</feature>
<accession>A0A938BMH5</accession>
<dbReference type="PANTHER" id="PTHR11851:SF49">
    <property type="entry name" value="MITOCHONDRIAL-PROCESSING PEPTIDASE SUBUNIT ALPHA"/>
    <property type="match status" value="1"/>
</dbReference>
<dbReference type="PANTHER" id="PTHR11851">
    <property type="entry name" value="METALLOPROTEASE"/>
    <property type="match status" value="1"/>
</dbReference>
<comment type="caution">
    <text evidence="4">The sequence shown here is derived from an EMBL/GenBank/DDBJ whole genome shotgun (WGS) entry which is preliminary data.</text>
</comment>
<comment type="similarity">
    <text evidence="1">Belongs to the peptidase M16 family.</text>
</comment>
<dbReference type="Proteomes" id="UP000703893">
    <property type="component" value="Unassembled WGS sequence"/>
</dbReference>
<evidence type="ECO:0000259" key="3">
    <source>
        <dbReference type="Pfam" id="PF05193"/>
    </source>
</evidence>
<dbReference type="EMBL" id="VGJX01000095">
    <property type="protein sequence ID" value="MBM3273995.1"/>
    <property type="molecule type" value="Genomic_DNA"/>
</dbReference>
<dbReference type="SUPFAM" id="SSF63411">
    <property type="entry name" value="LuxS/MPP-like metallohydrolase"/>
    <property type="match status" value="3"/>
</dbReference>
<sequence length="616" mass="68656">MSYQVLPNGLRVVLVEDHASPVVAVNMWVHAGGKDEEEWLSGYSHYLEHLTARGTKKRKPLQDRLEIFYVGGQNSANTYFDRTQYYNVVRKEYFDLALDSLADIMQNAQLPQEGIEAERQVVTEEFRRFLDNPSTAAYRETFRFAFGPHPYARPVIGNFATLNGLRRDDFMRFYKAMYAPNNVVLAIAGDINPSEVLPKVRAAFKDWRPNPKLPPHPPLPTAFRGFQELTQRQPLKRAEIKMAFVVPGWRHPDRWPLDVMARVLGLGASSRLWQRVVEKDGLATDVGASNFTLEDLGLVYISASPKQPELAFKLQAALLEEVLKLRDQGPTEDELALIKRNARLLHLFGGEEALTRAQEVGESALYGGIRYETDWLERFDKVTATDVKTMAGQYLVKENLTVVQTLPEEASAPAAEDRHKAAQAVDKLESGTLKPDWLDFAKEAYSAPEANVLSGEALRPVVAAAERFPMHKRVLDNGLTVLFKRRPGRPVVGVAMHTRAGAGFDPPGKEGTAQLMADMLSKGTGKLSQEDVAKKFDFWGGNYSIGVDRDLLYAAATLAKEDAREGTALLTDLVISPSLEASEFAKEHASLLSRLERRQDDVNAQAGDLYAASIFA</sequence>
<dbReference type="InterPro" id="IPR050361">
    <property type="entry name" value="MPP/UQCRC_Complex"/>
</dbReference>
<dbReference type="InterPro" id="IPR011765">
    <property type="entry name" value="Pept_M16_N"/>
</dbReference>
<feature type="domain" description="Peptidase M16 C-terminal" evidence="3">
    <location>
        <begin position="166"/>
        <end position="341"/>
    </location>
</feature>
<dbReference type="Pfam" id="PF00675">
    <property type="entry name" value="Peptidase_M16"/>
    <property type="match status" value="2"/>
</dbReference>
<feature type="non-terminal residue" evidence="4">
    <location>
        <position position="616"/>
    </location>
</feature>
<name>A0A938BMH5_9BACT</name>
<organism evidence="4 5">
    <name type="scientific">Candidatus Tanganyikabacteria bacterium</name>
    <dbReference type="NCBI Taxonomy" id="2961651"/>
    <lineage>
        <taxon>Bacteria</taxon>
        <taxon>Bacillati</taxon>
        <taxon>Candidatus Sericytochromatia</taxon>
        <taxon>Candidatus Tanganyikabacteria</taxon>
    </lineage>
</organism>
<evidence type="ECO:0000259" key="2">
    <source>
        <dbReference type="Pfam" id="PF00675"/>
    </source>
</evidence>
<gene>
    <name evidence="4" type="ORF">FJZ00_02495</name>
</gene>
<dbReference type="AlphaFoldDB" id="A0A938BMH5"/>
<reference evidence="4 5" key="1">
    <citation type="submission" date="2019-03" db="EMBL/GenBank/DDBJ databases">
        <title>Lake Tanganyika Metagenome-Assembled Genomes (MAGs).</title>
        <authorList>
            <person name="Tran P."/>
        </authorList>
    </citation>
    <scope>NUCLEOTIDE SEQUENCE [LARGE SCALE GENOMIC DNA]</scope>
    <source>
        <strain evidence="4">K_DeepCast_65m_m2_236</strain>
    </source>
</reference>
<evidence type="ECO:0000313" key="4">
    <source>
        <dbReference type="EMBL" id="MBM3273995.1"/>
    </source>
</evidence>
<evidence type="ECO:0000313" key="5">
    <source>
        <dbReference type="Proteomes" id="UP000703893"/>
    </source>
</evidence>
<dbReference type="Gene3D" id="3.30.830.10">
    <property type="entry name" value="Metalloenzyme, LuxS/M16 peptidase-like"/>
    <property type="match status" value="3"/>
</dbReference>
<dbReference type="InterPro" id="IPR011249">
    <property type="entry name" value="Metalloenz_LuxS/M16"/>
</dbReference>
<evidence type="ECO:0000256" key="1">
    <source>
        <dbReference type="ARBA" id="ARBA00007261"/>
    </source>
</evidence>
<dbReference type="Pfam" id="PF05193">
    <property type="entry name" value="Peptidase_M16_C"/>
    <property type="match status" value="1"/>
</dbReference>
<feature type="domain" description="Peptidase M16 N-terminal" evidence="2">
    <location>
        <begin position="481"/>
        <end position="599"/>
    </location>
</feature>